<dbReference type="Proteomes" id="UP000887013">
    <property type="component" value="Unassembled WGS sequence"/>
</dbReference>
<evidence type="ECO:0000313" key="1">
    <source>
        <dbReference type="EMBL" id="GFT39713.1"/>
    </source>
</evidence>
<evidence type="ECO:0000313" key="2">
    <source>
        <dbReference type="Proteomes" id="UP000887013"/>
    </source>
</evidence>
<accession>A0A8X6TRP7</accession>
<reference evidence="1" key="1">
    <citation type="submission" date="2020-08" db="EMBL/GenBank/DDBJ databases">
        <title>Multicomponent nature underlies the extraordinary mechanical properties of spider dragline silk.</title>
        <authorList>
            <person name="Kono N."/>
            <person name="Nakamura H."/>
            <person name="Mori M."/>
            <person name="Yoshida Y."/>
            <person name="Ohtoshi R."/>
            <person name="Malay A.D."/>
            <person name="Moran D.A.P."/>
            <person name="Tomita M."/>
            <person name="Numata K."/>
            <person name="Arakawa K."/>
        </authorList>
    </citation>
    <scope>NUCLEOTIDE SEQUENCE</scope>
</reference>
<protein>
    <submittedName>
        <fullName evidence="1">Transposon Ty3-I Gag-Pol polyprotein</fullName>
    </submittedName>
</protein>
<keyword evidence="2" id="KW-1185">Reference proteome</keyword>
<organism evidence="1 2">
    <name type="scientific">Nephila pilipes</name>
    <name type="common">Giant wood spider</name>
    <name type="synonym">Nephila maculata</name>
    <dbReference type="NCBI Taxonomy" id="299642"/>
    <lineage>
        <taxon>Eukaryota</taxon>
        <taxon>Metazoa</taxon>
        <taxon>Ecdysozoa</taxon>
        <taxon>Arthropoda</taxon>
        <taxon>Chelicerata</taxon>
        <taxon>Arachnida</taxon>
        <taxon>Araneae</taxon>
        <taxon>Araneomorphae</taxon>
        <taxon>Entelegynae</taxon>
        <taxon>Araneoidea</taxon>
        <taxon>Nephilidae</taxon>
        <taxon>Nephila</taxon>
    </lineage>
</organism>
<comment type="caution">
    <text evidence="1">The sequence shown here is derived from an EMBL/GenBank/DDBJ whole genome shotgun (WGS) entry which is preliminary data.</text>
</comment>
<dbReference type="OrthoDB" id="7555456at2759"/>
<name>A0A8X6TRP7_NEPPI</name>
<sequence length="89" mass="10465">MSLKDPSRKLARWALRFPEHHFVVKYETGKKHMDADITSRNPLEEETEILDQFLTVTTSRNLAIEQKKVLTVTEIKLSEICPYTDKKEF</sequence>
<dbReference type="AlphaFoldDB" id="A0A8X6TRP7"/>
<proteinExistence type="predicted"/>
<dbReference type="EMBL" id="BMAW01109703">
    <property type="protein sequence ID" value="GFT39713.1"/>
    <property type="molecule type" value="Genomic_DNA"/>
</dbReference>
<gene>
    <name evidence="1" type="primary">TY3B-I_385</name>
    <name evidence="1" type="ORF">NPIL_56131</name>
</gene>